<sequence length="105" mass="12022">MGEYNHDDFEVVRRVDLYGGYEELRHKQADIDAHTRFVRKAVTPNKPDELQDLLDLEGKVMSDGCSGTSYPVYEHDGKKWVLMSVPKMHYEATGLPAWSDAHTEP</sequence>
<reference evidence="1" key="1">
    <citation type="journal article" date="2021" name="New Phytol.">
        <title>Evolutionary innovations through gain and loss of genes in the ectomycorrhizal Boletales.</title>
        <authorList>
            <person name="Wu G."/>
            <person name="Miyauchi S."/>
            <person name="Morin E."/>
            <person name="Kuo A."/>
            <person name="Drula E."/>
            <person name="Varga T."/>
            <person name="Kohler A."/>
            <person name="Feng B."/>
            <person name="Cao Y."/>
            <person name="Lipzen A."/>
            <person name="Daum C."/>
            <person name="Hundley H."/>
            <person name="Pangilinan J."/>
            <person name="Johnson J."/>
            <person name="Barry K."/>
            <person name="LaButti K."/>
            <person name="Ng V."/>
            <person name="Ahrendt S."/>
            <person name="Min B."/>
            <person name="Choi I.G."/>
            <person name="Park H."/>
            <person name="Plett J.M."/>
            <person name="Magnuson J."/>
            <person name="Spatafora J.W."/>
            <person name="Nagy L.G."/>
            <person name="Henrissat B."/>
            <person name="Grigoriev I.V."/>
            <person name="Yang Z.L."/>
            <person name="Xu J."/>
            <person name="Martin F.M."/>
        </authorList>
    </citation>
    <scope>NUCLEOTIDE SEQUENCE</scope>
    <source>
        <strain evidence="1">KKN 215</strain>
    </source>
</reference>
<evidence type="ECO:0000313" key="1">
    <source>
        <dbReference type="EMBL" id="KAH8105291.1"/>
    </source>
</evidence>
<organism evidence="1 2">
    <name type="scientific">Cristinia sonorae</name>
    <dbReference type="NCBI Taxonomy" id="1940300"/>
    <lineage>
        <taxon>Eukaryota</taxon>
        <taxon>Fungi</taxon>
        <taxon>Dikarya</taxon>
        <taxon>Basidiomycota</taxon>
        <taxon>Agaricomycotina</taxon>
        <taxon>Agaricomycetes</taxon>
        <taxon>Agaricomycetidae</taxon>
        <taxon>Agaricales</taxon>
        <taxon>Pleurotineae</taxon>
        <taxon>Stephanosporaceae</taxon>
        <taxon>Cristinia</taxon>
    </lineage>
</organism>
<protein>
    <submittedName>
        <fullName evidence="1">Uncharacterized protein</fullName>
    </submittedName>
</protein>
<comment type="caution">
    <text evidence="1">The sequence shown here is derived from an EMBL/GenBank/DDBJ whole genome shotgun (WGS) entry which is preliminary data.</text>
</comment>
<name>A0A8K0UXI1_9AGAR</name>
<gene>
    <name evidence="1" type="ORF">BXZ70DRAFT_1004805</name>
</gene>
<evidence type="ECO:0000313" key="2">
    <source>
        <dbReference type="Proteomes" id="UP000813824"/>
    </source>
</evidence>
<accession>A0A8K0UXI1</accession>
<dbReference type="OrthoDB" id="3252968at2759"/>
<dbReference type="AlphaFoldDB" id="A0A8K0UXI1"/>
<keyword evidence="2" id="KW-1185">Reference proteome</keyword>
<dbReference type="Proteomes" id="UP000813824">
    <property type="component" value="Unassembled WGS sequence"/>
</dbReference>
<proteinExistence type="predicted"/>
<dbReference type="EMBL" id="JAEVFJ010000004">
    <property type="protein sequence ID" value="KAH8105291.1"/>
    <property type="molecule type" value="Genomic_DNA"/>
</dbReference>